<dbReference type="EMBL" id="CP001312">
    <property type="protein sequence ID" value="ADE86293.1"/>
    <property type="molecule type" value="Genomic_DNA"/>
</dbReference>
<keyword evidence="2" id="KW-1185">Reference proteome</keyword>
<accession>D5AML7</accession>
<name>D5AML7_RHOCB</name>
<evidence type="ECO:0000313" key="1">
    <source>
        <dbReference type="EMBL" id="ADE86293.1"/>
    </source>
</evidence>
<dbReference type="KEGG" id="rcp:RCAP_rcc02563"/>
<sequence>MIALGDAQVVEFLNLIAEGQRGAIDARLQAIFNRLIG</sequence>
<reference key="1">
    <citation type="submission" date="2008-12" db="EMBL/GenBank/DDBJ databases">
        <title>Complete genome sequence of Rhodobacter capsulatus SB1003.</title>
        <authorList>
            <person name="Strnad H."/>
            <person name="Lapidus A."/>
            <person name="Vlcek C."/>
            <person name="Ulbrich P."/>
            <person name="Paces J."/>
            <person name="Maltsev N."/>
            <person name="Kumar V."/>
            <person name="Kogan Y."/>
            <person name="Milgram A."/>
            <person name="Rebrekov D."/>
            <person name="Mazur M."/>
            <person name="Cox R."/>
            <person name="Kyrpides N."/>
            <person name="Kolar M."/>
            <person name="Sachova J."/>
            <person name="Ridl J."/>
            <person name="Ivanova N."/>
            <person name="Kapatral V."/>
            <person name="Los T."/>
            <person name="Lykidis A."/>
            <person name="Mikhailova N."/>
            <person name="Reznik G."/>
            <person name="Vasieva O."/>
            <person name="Fonstein M."/>
            <person name="Paces V."/>
            <person name="Haselkorn R."/>
        </authorList>
    </citation>
    <scope>NUCLEOTIDE SEQUENCE</scope>
    <source>
        <strain>SB1003</strain>
    </source>
</reference>
<dbReference type="Proteomes" id="UP000002361">
    <property type="component" value="Chromosome"/>
</dbReference>
<reference evidence="1 2" key="2">
    <citation type="journal article" date="2010" name="J. Bacteriol.">
        <title>Complete genome sequence of the photosynthetic purple nonsulfur bacterium Rhodobacter capsulatus SB 1003.</title>
        <authorList>
            <person name="Strnad H."/>
            <person name="Lapidus A."/>
            <person name="Paces J."/>
            <person name="Ulbrich P."/>
            <person name="Vlcek C."/>
            <person name="Paces V."/>
            <person name="Haselkorn R."/>
        </authorList>
    </citation>
    <scope>NUCLEOTIDE SEQUENCE [LARGE SCALE GENOMIC DNA]</scope>
    <source>
        <strain evidence="2">ATCC BAA-309 / NBRC 16581 / SB1003</strain>
    </source>
</reference>
<dbReference type="AlphaFoldDB" id="D5AML7"/>
<dbReference type="HOGENOM" id="CLU_3347900_0_0_5"/>
<organism evidence="1 2">
    <name type="scientific">Rhodobacter capsulatus (strain ATCC BAA-309 / NBRC 16581 / SB1003)</name>
    <dbReference type="NCBI Taxonomy" id="272942"/>
    <lineage>
        <taxon>Bacteria</taxon>
        <taxon>Pseudomonadati</taxon>
        <taxon>Pseudomonadota</taxon>
        <taxon>Alphaproteobacteria</taxon>
        <taxon>Rhodobacterales</taxon>
        <taxon>Rhodobacter group</taxon>
        <taxon>Rhodobacter</taxon>
    </lineage>
</organism>
<gene>
    <name evidence="1" type="ordered locus">RCAP_rcc02563</name>
</gene>
<dbReference type="STRING" id="272942.RCAP_rcc02563"/>
<evidence type="ECO:0000313" key="2">
    <source>
        <dbReference type="Proteomes" id="UP000002361"/>
    </source>
</evidence>
<protein>
    <submittedName>
        <fullName evidence="1">Uncharacterized protein</fullName>
    </submittedName>
</protein>
<proteinExistence type="predicted"/>